<dbReference type="SMART" id="SM00822">
    <property type="entry name" value="PKS_KR"/>
    <property type="match status" value="1"/>
</dbReference>
<name>A0ABV1N9K1_9GAMM</name>
<feature type="domain" description="Ketoreductase" evidence="4">
    <location>
        <begin position="6"/>
        <end position="182"/>
    </location>
</feature>
<dbReference type="Pfam" id="PF13561">
    <property type="entry name" value="adh_short_C2"/>
    <property type="match status" value="1"/>
</dbReference>
<reference evidence="5 6" key="1">
    <citation type="submission" date="2024-05" db="EMBL/GenBank/DDBJ databases">
        <title>Halomonas sp. CS7 16S ribosomal RNA gene Genome sequencing and assembly.</title>
        <authorList>
            <person name="Yook S."/>
        </authorList>
    </citation>
    <scope>NUCLEOTIDE SEQUENCE [LARGE SCALE GENOMIC DNA]</scope>
    <source>
        <strain evidence="5 6">CS7</strain>
    </source>
</reference>
<dbReference type="EMBL" id="JBEGCI010000008">
    <property type="protein sequence ID" value="MEQ6889135.1"/>
    <property type="molecule type" value="Genomic_DNA"/>
</dbReference>
<accession>A0ABV1N9K1</accession>
<keyword evidence="3" id="KW-0520">NAD</keyword>
<protein>
    <submittedName>
        <fullName evidence="5">SDR family NAD(P)-dependent oxidoreductase</fullName>
    </submittedName>
</protein>
<dbReference type="PRINTS" id="PR00081">
    <property type="entry name" value="GDHRDH"/>
</dbReference>
<dbReference type="InterPro" id="IPR002347">
    <property type="entry name" value="SDR_fam"/>
</dbReference>
<dbReference type="InterPro" id="IPR057326">
    <property type="entry name" value="KR_dom"/>
</dbReference>
<organism evidence="5 6">
    <name type="scientific">Halomonas pelophila</name>
    <dbReference type="NCBI Taxonomy" id="3151122"/>
    <lineage>
        <taxon>Bacteria</taxon>
        <taxon>Pseudomonadati</taxon>
        <taxon>Pseudomonadota</taxon>
        <taxon>Gammaproteobacteria</taxon>
        <taxon>Oceanospirillales</taxon>
        <taxon>Halomonadaceae</taxon>
        <taxon>Halomonas</taxon>
    </lineage>
</organism>
<keyword evidence="2" id="KW-0560">Oxidoreductase</keyword>
<evidence type="ECO:0000256" key="2">
    <source>
        <dbReference type="ARBA" id="ARBA00023002"/>
    </source>
</evidence>
<dbReference type="InterPro" id="IPR036291">
    <property type="entry name" value="NAD(P)-bd_dom_sf"/>
</dbReference>
<evidence type="ECO:0000256" key="1">
    <source>
        <dbReference type="ARBA" id="ARBA00006484"/>
    </source>
</evidence>
<sequence>MQHRGKVVVVTGAGQGMGRAIVERFAQQGASVVALDINEAAARETASLAGEGVIGLACDIANADAVKAVMEEVVERYGRLDALVNNAGMGSVDAFLETPDETWEKVIGVNLTGTFLCCREGARLMQKGGRGGAIVNVSSSAVLSGEGPSHYCASKAGIMGLTRSIARELAPDGIRVNTLVPGPTKTPMMADIPEEWTQAMINAIPLGRMGEPDEVARVASFLASDDASFMTGQNVGVNGGMVFL</sequence>
<gene>
    <name evidence="5" type="ORF">ABE957_10665</name>
</gene>
<dbReference type="RefSeq" id="WP_349758668.1">
    <property type="nucleotide sequence ID" value="NZ_JBEGCI010000008.1"/>
</dbReference>
<proteinExistence type="inferred from homology"/>
<comment type="similarity">
    <text evidence="1">Belongs to the short-chain dehydrogenases/reductases (SDR) family.</text>
</comment>
<evidence type="ECO:0000256" key="3">
    <source>
        <dbReference type="ARBA" id="ARBA00023027"/>
    </source>
</evidence>
<evidence type="ECO:0000313" key="5">
    <source>
        <dbReference type="EMBL" id="MEQ6889135.1"/>
    </source>
</evidence>
<dbReference type="PANTHER" id="PTHR24321">
    <property type="entry name" value="DEHYDROGENASES, SHORT CHAIN"/>
    <property type="match status" value="1"/>
</dbReference>
<dbReference type="NCBIfam" id="NF005559">
    <property type="entry name" value="PRK07231.1"/>
    <property type="match status" value="1"/>
</dbReference>
<dbReference type="PANTHER" id="PTHR24321:SF8">
    <property type="entry name" value="ESTRADIOL 17-BETA-DEHYDROGENASE 8-RELATED"/>
    <property type="match status" value="1"/>
</dbReference>
<evidence type="ECO:0000259" key="4">
    <source>
        <dbReference type="SMART" id="SM00822"/>
    </source>
</evidence>
<dbReference type="PRINTS" id="PR00080">
    <property type="entry name" value="SDRFAMILY"/>
</dbReference>
<keyword evidence="6" id="KW-1185">Reference proteome</keyword>
<dbReference type="Gene3D" id="3.40.50.720">
    <property type="entry name" value="NAD(P)-binding Rossmann-like Domain"/>
    <property type="match status" value="1"/>
</dbReference>
<dbReference type="Proteomes" id="UP001472978">
    <property type="component" value="Unassembled WGS sequence"/>
</dbReference>
<dbReference type="SUPFAM" id="SSF51735">
    <property type="entry name" value="NAD(P)-binding Rossmann-fold domains"/>
    <property type="match status" value="1"/>
</dbReference>
<evidence type="ECO:0000313" key="6">
    <source>
        <dbReference type="Proteomes" id="UP001472978"/>
    </source>
</evidence>
<comment type="caution">
    <text evidence="5">The sequence shown here is derived from an EMBL/GenBank/DDBJ whole genome shotgun (WGS) entry which is preliminary data.</text>
</comment>